<dbReference type="InterPro" id="IPR011047">
    <property type="entry name" value="Quinoprotein_ADH-like_sf"/>
</dbReference>
<evidence type="ECO:0000313" key="8">
    <source>
        <dbReference type="EMBL" id="MDS9994747.1"/>
    </source>
</evidence>
<name>A0ABU2IBF2_9XANT</name>
<gene>
    <name evidence="8" type="ORF">PNQ69_18425</name>
</gene>
<organism evidence="8 9">
    <name type="scientific">Xanthomonas hawaiiensis</name>
    <dbReference type="NCBI Taxonomy" id="3003247"/>
    <lineage>
        <taxon>Bacteria</taxon>
        <taxon>Pseudomonadati</taxon>
        <taxon>Pseudomonadota</taxon>
        <taxon>Gammaproteobacteria</taxon>
        <taxon>Lysobacterales</taxon>
        <taxon>Lysobacteraceae</taxon>
        <taxon>Xanthomonas</taxon>
    </lineage>
</organism>
<sequence>MSKSFPAMETRDMKPGDSMRLGVARSEIVQRRRTRWLAFATGAFAALCSGNGASIDLGTRPISLPTDVPGALTLVPSVEYPTIISQANLGNYSNASEYAGYFDPVKCYGYSYDLLNGMAYFVPTSKNSAGGHTCSGSWSGNYLNWAATQTIDPFRSALTGGYRIIDQVGLTVLQKARHDRDSDFADRTISSSVSSLTPLPSGWSSVRTRVSGLGREMWFTGSGDLRTSANNVIDYNPASLIKPDPTKVYRVFVRVKVCDPNIGVESNCTQYSSTNYKPEGLIQEYANKIRYSIFGYLNDSTVSRDGGVLRARMKFVGPNTYYPEIDSYSNPRREWDPATGVLYKDPDSNADSKIGVGNVHSGAQIDTSDSSGSRNSGVINYLNKFEELTTSQAKSFDPVSELYYAAIRYFKNLGNVASYSALSSNLATAKVQADYFPVITSWDDPIRYNCQVNAILGIGDVNTHRDKNLPGNTVAAYRTDEPAMPPEVAADTSVNVITSTQKVLAMEGLSTTISDSWTGRYNSAFIAGLAYDSHTVDMRPDVSSQINTIGRQTVSTYWVDVREAQVLEGPAKNMYWLASKYGGFAVPAGFSPYAATTTGLQPGWWNTTSDTLSPTSGGTYPRPDNFYVASDAKNMVASLRNAFSQILKNATGSVAALGSDATALDTGSVFYQAQYTVGDANQWKGELTAYKVDDAAGTQTAIWSANAKLPAYASRKVLYPSNGSLVNFTGTVGSLSSDQVDYIRGRRDREVSAGGSFRNRLAVLGDIVNSQPLYVGAPNPSLYSGKSFSGAGVYPQFAANNSGRTPVVYVGGNDGMLHAFNVNTGVELFAFVPTEAISKLSSSGFTSPDYTHAYMVDGLLTAADVYLGGAWKSVLVGTMGRGGKSVFALDVTNPASPSLLWEVNNGALGNVLGQPVIAQVADGSWSVLLGNGPNSSSQNAQLVRIDIATGTVASVDTGVGGDNGLSGVNAWSSDGSGIVDKVYAGDLKGNLWRFSKTVSGWSAGQLFVAGNSKPITATPLVARNPTTLDTWVFVGTGRYLTSADLANTDQQTWYGLIDKGSTISASNLKQIRILSDTTLNGYNVRTIESSTGAGTSGWYMDFYETGERMVVANYFQGLYLVGSTRIPDSSDVCSPSGKGYTMVINPFTGGRLSSSFFDVNGDGVFDSNDALNGVPVSGIGTSKGSSGSTFIGSKMISNLDNASTESISTNSSSGTVTRVQWRELIND</sequence>
<evidence type="ECO:0000256" key="4">
    <source>
        <dbReference type="ARBA" id="ARBA00022723"/>
    </source>
</evidence>
<evidence type="ECO:0000256" key="3">
    <source>
        <dbReference type="ARBA" id="ARBA00022558"/>
    </source>
</evidence>
<evidence type="ECO:0000256" key="1">
    <source>
        <dbReference type="ARBA" id="ARBA00004561"/>
    </source>
</evidence>
<keyword evidence="5" id="KW-0106">Calcium</keyword>
<dbReference type="SUPFAM" id="SSF50998">
    <property type="entry name" value="Quinoprotein alcohol dehydrogenase-like"/>
    <property type="match status" value="1"/>
</dbReference>
<evidence type="ECO:0000313" key="9">
    <source>
        <dbReference type="Proteomes" id="UP001260534"/>
    </source>
</evidence>
<keyword evidence="3" id="KW-1029">Fimbrium biogenesis</keyword>
<evidence type="ECO:0000259" key="7">
    <source>
        <dbReference type="Pfam" id="PF05567"/>
    </source>
</evidence>
<dbReference type="InterPro" id="IPR008707">
    <property type="entry name" value="B-propeller_PilY1"/>
</dbReference>
<accession>A0ABU2IBF2</accession>
<keyword evidence="4" id="KW-0479">Metal-binding</keyword>
<feature type="domain" description="PilY1 beta-propeller" evidence="7">
    <location>
        <begin position="764"/>
        <end position="996"/>
    </location>
</feature>
<comment type="caution">
    <text evidence="8">The sequence shown here is derived from an EMBL/GenBank/DDBJ whole genome shotgun (WGS) entry which is preliminary data.</text>
</comment>
<keyword evidence="6" id="KW-0281">Fimbrium</keyword>
<comment type="subcellular location">
    <subcellularLocation>
        <location evidence="1">Fimbrium</location>
    </subcellularLocation>
</comment>
<dbReference type="RefSeq" id="WP_244663439.1">
    <property type="nucleotide sequence ID" value="NZ_JAGHXG010000004.1"/>
</dbReference>
<protein>
    <submittedName>
        <fullName evidence="8">PilC/PilY family type IV pilus protein</fullName>
    </submittedName>
</protein>
<dbReference type="Pfam" id="PF05567">
    <property type="entry name" value="T4P_PilY1"/>
    <property type="match status" value="1"/>
</dbReference>
<comment type="similarity">
    <text evidence="2">Belongs to the PilY1 family.</text>
</comment>
<dbReference type="Proteomes" id="UP001260534">
    <property type="component" value="Unassembled WGS sequence"/>
</dbReference>
<evidence type="ECO:0000256" key="5">
    <source>
        <dbReference type="ARBA" id="ARBA00022837"/>
    </source>
</evidence>
<evidence type="ECO:0000256" key="6">
    <source>
        <dbReference type="ARBA" id="ARBA00023263"/>
    </source>
</evidence>
<keyword evidence="9" id="KW-1185">Reference proteome</keyword>
<reference evidence="8 9" key="1">
    <citation type="submission" date="2023-01" db="EMBL/GenBank/DDBJ databases">
        <title>Xanthomonas hawaiianensis sp. nov. isolated from Araceae family in Hawaii.</title>
        <authorList>
            <person name="Chunag S.-C."/>
            <person name="Dobhal S."/>
            <person name="Alvarez A."/>
            <person name="Arif M."/>
        </authorList>
    </citation>
    <scope>NUCLEOTIDE SEQUENCE [LARGE SCALE GENOMIC DNA]</scope>
    <source>
        <strain evidence="8 9">A2111</strain>
    </source>
</reference>
<evidence type="ECO:0000256" key="2">
    <source>
        <dbReference type="ARBA" id="ARBA00008387"/>
    </source>
</evidence>
<dbReference type="EMBL" id="JAQMHB010000001">
    <property type="protein sequence ID" value="MDS9994747.1"/>
    <property type="molecule type" value="Genomic_DNA"/>
</dbReference>
<proteinExistence type="inferred from homology"/>